<dbReference type="Gene3D" id="3.90.1150.10">
    <property type="entry name" value="Aspartate Aminotransferase, domain 1"/>
    <property type="match status" value="1"/>
</dbReference>
<feature type="domain" description="Aminotransferase class V" evidence="6">
    <location>
        <begin position="28"/>
        <end position="326"/>
    </location>
</feature>
<dbReference type="Proteomes" id="UP000659388">
    <property type="component" value="Unassembled WGS sequence"/>
</dbReference>
<dbReference type="PANTHER" id="PTHR21152:SF40">
    <property type="entry name" value="ALANINE--GLYOXYLATE AMINOTRANSFERASE"/>
    <property type="match status" value="1"/>
</dbReference>
<evidence type="ECO:0000256" key="1">
    <source>
        <dbReference type="ARBA" id="ARBA00001933"/>
    </source>
</evidence>
<evidence type="ECO:0000313" key="7">
    <source>
        <dbReference type="EMBL" id="MBL3655947.1"/>
    </source>
</evidence>
<keyword evidence="3 5" id="KW-0663">Pyridoxal phosphate</keyword>
<dbReference type="AlphaFoldDB" id="A0A937K0T9"/>
<keyword evidence="8" id="KW-1185">Reference proteome</keyword>
<dbReference type="InterPro" id="IPR015422">
    <property type="entry name" value="PyrdxlP-dep_Trfase_small"/>
</dbReference>
<evidence type="ECO:0000259" key="6">
    <source>
        <dbReference type="Pfam" id="PF00266"/>
    </source>
</evidence>
<comment type="cofactor">
    <cofactor evidence="1 5">
        <name>pyridoxal 5'-phosphate</name>
        <dbReference type="ChEBI" id="CHEBI:597326"/>
    </cofactor>
</comment>
<dbReference type="PANTHER" id="PTHR21152">
    <property type="entry name" value="AMINOTRANSFERASE CLASS V"/>
    <property type="match status" value="1"/>
</dbReference>
<keyword evidence="7" id="KW-0032">Aminotransferase</keyword>
<comment type="caution">
    <text evidence="7">The sequence shown here is derived from an EMBL/GenBank/DDBJ whole genome shotgun (WGS) entry which is preliminary data.</text>
</comment>
<evidence type="ECO:0000256" key="3">
    <source>
        <dbReference type="ARBA" id="ARBA00022898"/>
    </source>
</evidence>
<evidence type="ECO:0000256" key="5">
    <source>
        <dbReference type="PIRSR" id="PIRSR000524-50"/>
    </source>
</evidence>
<dbReference type="EMBL" id="JAESIY010000003">
    <property type="protein sequence ID" value="MBL3655947.1"/>
    <property type="molecule type" value="Genomic_DNA"/>
</dbReference>
<proteinExistence type="inferred from homology"/>
<dbReference type="InterPro" id="IPR024169">
    <property type="entry name" value="SP_NH2Trfase/AEP_transaminase"/>
</dbReference>
<dbReference type="InterPro" id="IPR015421">
    <property type="entry name" value="PyrdxlP-dep_Trfase_major"/>
</dbReference>
<gene>
    <name evidence="7" type="ORF">JL102_07380</name>
</gene>
<evidence type="ECO:0000256" key="2">
    <source>
        <dbReference type="ARBA" id="ARBA00009236"/>
    </source>
</evidence>
<dbReference type="InterPro" id="IPR015424">
    <property type="entry name" value="PyrdxlP-dep_Trfase"/>
</dbReference>
<evidence type="ECO:0000313" key="8">
    <source>
        <dbReference type="Proteomes" id="UP000659388"/>
    </source>
</evidence>
<sequence length="360" mass="40355">MKKIYFTPGPSQLYFTAEEHIKNALKESVPSISHRSKAYESIHQAAVESIKQLLQLPEGYHVLFTGSATEIWERTIQNLVSYESFHFVNGSFSGRFHEIAENYQINAITKKVAEGQVVKPEEVLIPESTELISITQNETSTGAAQPLEDIKTIRSAFEKPIISLDVVSSAPYIPLDYSLVDTAYFSVQKCFGLPAGLGVWIVNEKCIAKSEEKMNKNKIIGSYHSLPSMIEKSVKNQTSETPNVLGIYLLGKVANDMLTKGIEQIRRETEYKAAVLYQAFEECGQLSPFIKEEKYRSKTTLVAETKCDSSEVINLLSQKGIVLGSGYGKFKKEHIRIANFPTHSKESVELIADELVRNFK</sequence>
<dbReference type="PIRSF" id="PIRSF000524">
    <property type="entry name" value="SPT"/>
    <property type="match status" value="1"/>
</dbReference>
<reference evidence="7" key="1">
    <citation type="submission" date="2021-01" db="EMBL/GenBank/DDBJ databases">
        <title>Fulvivirga kasyanovii gen. nov., sp nov., a novel member of the phylum Bacteroidetes isolated from seawater in a mussel farm.</title>
        <authorList>
            <person name="Zhao L.-H."/>
            <person name="Wang Z.-J."/>
        </authorList>
    </citation>
    <scope>NUCLEOTIDE SEQUENCE</scope>
    <source>
        <strain evidence="7">2943</strain>
    </source>
</reference>
<dbReference type="GO" id="GO:0008453">
    <property type="term" value="F:alanine-glyoxylate transaminase activity"/>
    <property type="evidence" value="ECO:0007669"/>
    <property type="project" value="TreeGrafter"/>
</dbReference>
<dbReference type="SUPFAM" id="SSF53383">
    <property type="entry name" value="PLP-dependent transferases"/>
    <property type="match status" value="1"/>
</dbReference>
<accession>A0A937K0T9</accession>
<organism evidence="7 8">
    <name type="scientific">Fulvivirga sediminis</name>
    <dbReference type="NCBI Taxonomy" id="2803949"/>
    <lineage>
        <taxon>Bacteria</taxon>
        <taxon>Pseudomonadati</taxon>
        <taxon>Bacteroidota</taxon>
        <taxon>Cytophagia</taxon>
        <taxon>Cytophagales</taxon>
        <taxon>Fulvivirgaceae</taxon>
        <taxon>Fulvivirga</taxon>
    </lineage>
</organism>
<feature type="binding site" evidence="4">
    <location>
        <position position="336"/>
    </location>
    <ligand>
        <name>substrate</name>
    </ligand>
</feature>
<comment type="similarity">
    <text evidence="2">Belongs to the class-V pyridoxal-phosphate-dependent aminotransferase family.</text>
</comment>
<feature type="modified residue" description="N6-(pyridoxal phosphate)lysine" evidence="5">
    <location>
        <position position="189"/>
    </location>
</feature>
<dbReference type="Pfam" id="PF00266">
    <property type="entry name" value="Aminotran_5"/>
    <property type="match status" value="1"/>
</dbReference>
<dbReference type="GO" id="GO:0019265">
    <property type="term" value="P:glycine biosynthetic process, by transamination of glyoxylate"/>
    <property type="evidence" value="ECO:0007669"/>
    <property type="project" value="TreeGrafter"/>
</dbReference>
<keyword evidence="7" id="KW-0808">Transferase</keyword>
<evidence type="ECO:0000256" key="4">
    <source>
        <dbReference type="PIRSR" id="PIRSR000524-1"/>
    </source>
</evidence>
<dbReference type="InterPro" id="IPR000192">
    <property type="entry name" value="Aminotrans_V_dom"/>
</dbReference>
<dbReference type="RefSeq" id="WP_202243619.1">
    <property type="nucleotide sequence ID" value="NZ_JAESIY010000003.1"/>
</dbReference>
<dbReference type="GO" id="GO:0004760">
    <property type="term" value="F:L-serine-pyruvate transaminase activity"/>
    <property type="evidence" value="ECO:0007669"/>
    <property type="project" value="TreeGrafter"/>
</dbReference>
<dbReference type="Gene3D" id="3.40.640.10">
    <property type="entry name" value="Type I PLP-dependent aspartate aminotransferase-like (Major domain)"/>
    <property type="match status" value="1"/>
</dbReference>
<protein>
    <submittedName>
        <fullName evidence="7">Alanine--glyoxylate aminotransferase family protein</fullName>
    </submittedName>
</protein>
<name>A0A937K0T9_9BACT</name>